<dbReference type="InterPro" id="IPR051913">
    <property type="entry name" value="GH2_Domain-Containing"/>
</dbReference>
<dbReference type="Gene3D" id="2.60.120.260">
    <property type="entry name" value="Galactose-binding domain-like"/>
    <property type="match status" value="2"/>
</dbReference>
<dbReference type="EC" id="3.2.1.23" evidence="7"/>
<dbReference type="InterPro" id="IPR013783">
    <property type="entry name" value="Ig-like_fold"/>
</dbReference>
<dbReference type="SUPFAM" id="SSF53649">
    <property type="entry name" value="Alkaline phosphatase-like"/>
    <property type="match status" value="1"/>
</dbReference>
<dbReference type="InterPro" id="IPR006102">
    <property type="entry name" value="Ig-like_GH2"/>
</dbReference>
<dbReference type="InterPro" id="IPR032311">
    <property type="entry name" value="DUF4982"/>
</dbReference>
<dbReference type="InterPro" id="IPR017853">
    <property type="entry name" value="GH"/>
</dbReference>
<dbReference type="EMBL" id="SJPV01000010">
    <property type="protein sequence ID" value="TWU33268.1"/>
    <property type="molecule type" value="Genomic_DNA"/>
</dbReference>
<dbReference type="Pfam" id="PF07691">
    <property type="entry name" value="PA14"/>
    <property type="match status" value="1"/>
</dbReference>
<dbReference type="Gene3D" id="3.40.720.10">
    <property type="entry name" value="Alkaline Phosphatase, subunit A"/>
    <property type="match status" value="1"/>
</dbReference>
<dbReference type="GO" id="GO:0005975">
    <property type="term" value="P:carbohydrate metabolic process"/>
    <property type="evidence" value="ECO:0007669"/>
    <property type="project" value="InterPro"/>
</dbReference>
<dbReference type="PROSITE" id="PS51820">
    <property type="entry name" value="PA14"/>
    <property type="match status" value="1"/>
</dbReference>
<dbReference type="Proteomes" id="UP000319143">
    <property type="component" value="Unassembled WGS sequence"/>
</dbReference>
<dbReference type="Pfam" id="PF00884">
    <property type="entry name" value="Sulfatase"/>
    <property type="match status" value="1"/>
</dbReference>
<dbReference type="Pfam" id="PF16355">
    <property type="entry name" value="DUF4982"/>
    <property type="match status" value="1"/>
</dbReference>
<gene>
    <name evidence="7" type="primary">lacZ_6</name>
    <name evidence="7" type="ORF">Poly41_50200</name>
</gene>
<dbReference type="InterPro" id="IPR000917">
    <property type="entry name" value="Sulfatase_N"/>
</dbReference>
<dbReference type="SMART" id="SM00758">
    <property type="entry name" value="PA14"/>
    <property type="match status" value="1"/>
</dbReference>
<evidence type="ECO:0000256" key="3">
    <source>
        <dbReference type="ARBA" id="ARBA00022801"/>
    </source>
</evidence>
<dbReference type="InterPro" id="IPR006104">
    <property type="entry name" value="Glyco_hydro_2_N"/>
</dbReference>
<dbReference type="Gene3D" id="3.90.182.10">
    <property type="entry name" value="Toxin - Anthrax Protective Antigen,domain 1"/>
    <property type="match status" value="1"/>
</dbReference>
<dbReference type="CDD" id="cd16145">
    <property type="entry name" value="ARS_like"/>
    <property type="match status" value="1"/>
</dbReference>
<dbReference type="InterPro" id="IPR036156">
    <property type="entry name" value="Beta-gal/glucu_dom_sf"/>
</dbReference>
<name>A0A5C6D943_9BACT</name>
<dbReference type="SUPFAM" id="SSF51445">
    <property type="entry name" value="(Trans)glycosidases"/>
    <property type="match status" value="1"/>
</dbReference>
<comment type="caution">
    <text evidence="7">The sequence shown here is derived from an EMBL/GenBank/DDBJ whole genome shotgun (WGS) entry which is preliminary data.</text>
</comment>
<dbReference type="InterPro" id="IPR059177">
    <property type="entry name" value="GH29D-like_dom"/>
</dbReference>
<protein>
    <submittedName>
        <fullName evidence="7">Beta-galactosidase</fullName>
        <ecNumber evidence="7">3.2.1.23</ecNumber>
    </submittedName>
</protein>
<comment type="similarity">
    <text evidence="1">Belongs to the glycosyl hydrolase 2 family.</text>
</comment>
<evidence type="ECO:0000313" key="8">
    <source>
        <dbReference type="Proteomes" id="UP000319143"/>
    </source>
</evidence>
<evidence type="ECO:0000313" key="7">
    <source>
        <dbReference type="EMBL" id="TWU33268.1"/>
    </source>
</evidence>
<dbReference type="PROSITE" id="PS00523">
    <property type="entry name" value="SULFATASE_1"/>
    <property type="match status" value="1"/>
</dbReference>
<feature type="compositionally biased region" description="Basic and acidic residues" evidence="5">
    <location>
        <begin position="918"/>
        <end position="927"/>
    </location>
</feature>
<proteinExistence type="inferred from homology"/>
<dbReference type="GO" id="GO:0004565">
    <property type="term" value="F:beta-galactosidase activity"/>
    <property type="evidence" value="ECO:0007669"/>
    <property type="project" value="UniProtKB-EC"/>
</dbReference>
<dbReference type="PRINTS" id="PR00132">
    <property type="entry name" value="GLHYDRLASE2"/>
</dbReference>
<dbReference type="PANTHER" id="PTHR42732">
    <property type="entry name" value="BETA-GALACTOSIDASE"/>
    <property type="match status" value="1"/>
</dbReference>
<dbReference type="SUPFAM" id="SSF49303">
    <property type="entry name" value="beta-Galactosidase/glucuronidase domain"/>
    <property type="match status" value="1"/>
</dbReference>
<evidence type="ECO:0000256" key="2">
    <source>
        <dbReference type="ARBA" id="ARBA00008779"/>
    </source>
</evidence>
<dbReference type="PANTHER" id="PTHR42732:SF1">
    <property type="entry name" value="BETA-MANNOSIDASE"/>
    <property type="match status" value="1"/>
</dbReference>
<dbReference type="RefSeq" id="WP_197231575.1">
    <property type="nucleotide sequence ID" value="NZ_SJPV01000010.1"/>
</dbReference>
<dbReference type="SUPFAM" id="SSF56988">
    <property type="entry name" value="Anthrax protective antigen"/>
    <property type="match status" value="1"/>
</dbReference>
<keyword evidence="4 7" id="KW-0326">Glycosidase</keyword>
<dbReference type="InterPro" id="IPR023232">
    <property type="entry name" value="Glyco_hydro_2_AS"/>
</dbReference>
<dbReference type="InterPro" id="IPR037524">
    <property type="entry name" value="PA14/GLEYA"/>
</dbReference>
<feature type="domain" description="PA14" evidence="6">
    <location>
        <begin position="1610"/>
        <end position="1747"/>
    </location>
</feature>
<dbReference type="Pfam" id="PF18565">
    <property type="entry name" value="Glyco_hydro2_C5"/>
    <property type="match status" value="1"/>
</dbReference>
<feature type="compositionally biased region" description="Polar residues" evidence="5">
    <location>
        <begin position="457"/>
        <end position="466"/>
    </location>
</feature>
<sequence precursor="true">MKNISVFSVLVILLIGSSNLSLGAVRESVELDCDWRFTFYEIYNDAEAEGPLKLGPEGLEAADYDDDAWRTVNLPHDWAIEGDYASDHPTRDNAGYVQAGIGWYRKTIDLPASWQGKRLWLEFDGVFRKSTVWVNGVELGHRPYGWISFGYDITEAVAGQDKAVIAVRVDNSQQNAARWYTGSGIYAPVRLAVTDPVHISPWGTFVRAEVGSDSAVLMMDTEIANAGPSDEAVEVRNLILDPEGHEVARDTVNRTVDAETTESITQRIQLAKPQLWSCQSPTLYTAISEIYLGQRCIDRYETRFGIRTVNWRNESGFWLNGENVKLKGVCNHQDAGPLGAAVPDKILRFRLQQLKNMGCNAIRTSHNPQTPAFYDFCDEMGILVMDEIFDGWKRKAPADYGAYDFDEWWRRDLRDWIRRDRNHPSVVIWSVGNETQRSDVPMGKWIVDLCHELDPTRQVTSGGSDSRSMDVHGENGRSEVSTFPRTHGAKIDQPFVATEYPHTWQVRGFYKTQTWYRDGYPNPKQKPSFIPDLTLDEIFFLDWTEAANKTNAKKQIFNSSYDNGTVRISARQAWQQVRDLPWWSGQFRWTGHDYLGEAGYVHGGWPFKAFMGGAIDLCNFEKDLYYLYQSQWTDKPMVHLLPHWTHPTMTTGTEIPVWAYSNCDEVELFLNGESLGRDKPGTEWDEMQCEWLVPWTPGQLKAIGYRGGKAVAEAVHRTAATPARVALSSDTPQLAVDGKDIAQVTAAQQDAEGSFYPYGENRVYFYLDGPARLRALGSGSPIDVEPHYNVNSRVTFFGLAKAYVEATHEAGPITLTAAAICGEKRQITSDRVSIDVQQLALRGSSASAKVQVFYTTDGTKPTHQSVRYEHAFPVPLGTTVKAAVFVDNQRILDLEERFAENEGFDWGGKQAIAESSEKWGEEGEQAEKTQLSGVTRKSKQGSAFHGDGYVELPGEGAITWFIENDGDATDYDLVFRYTGEDPQGGRPMRLELNGEVVVTKMLLKNTGSWRSHWKTWTTRQRLQQGANEIRLSTLGQGGMSIDEVLVKPVERDVDPNQADSDRDGTPDAVEVAKGLDPNDPTQRLDRPNIIFILADDLGYGDLGVLWQNSVAGSKKFATPNFDRMAAEGLILNQHYTGAPVCAPARGTLLTGVHQGHCTIRNTDFDNALEHNFTLGNTLQRAGYATALIGKYGLQGAGTSPATWTAYPTKRGFDFFHGYVRHADGHQHYPANEWRLGNSKPHRSPKELYENDREISADLDKCFTPDLFTARAKKWIIDHHAASAEQAFFLYLAFDTPHAALQLPTSAYPEGAGTKGGVQWMGTPGHMINTASGDVDSWRHPDYVGKGWTDEEERFATLVRRMDDCVGDLLQTLRDLQIDDNTLVVFSADNGPHDVHYLSGGHYDASAFDSFGPFEGIKRDCYEGGLRQPTLAWWPKKITAGQTNDTPSQFQDWMATFCDLAQRPTPARSDGVSLVPTLTGNGNQRDGIVYVEFKQNGNTPSYPEFIHHAKDPRGNQQVIFLDGYKGIRNGIRSHADDFQIYDVGKDLKEATNLFLDPNNDRPEYFAELQQRMKDRVLRVRQIEKDDPFDPSSDKTESRPYDAELVPPVTLDVTSGVDVAAYEGLWPWVPEFDELKPLGTKNVVAIDVTNDLSRSKDAGLCYRGFLKVPADGAWTFYVTSDAGTHLRIHESQVIDDDFNHDGSEASGKILLKAGLHPFTLYYRTADDTPALTLQWSGPDTAKQVIPDECLFRAKISTDGARQ</sequence>
<feature type="region of interest" description="Disordered" evidence="5">
    <location>
        <begin position="918"/>
        <end position="939"/>
    </location>
</feature>
<dbReference type="InterPro" id="IPR006103">
    <property type="entry name" value="Glyco_hydro_2_cat"/>
</dbReference>
<organism evidence="7 8">
    <name type="scientific">Novipirellula artificiosorum</name>
    <dbReference type="NCBI Taxonomy" id="2528016"/>
    <lineage>
        <taxon>Bacteria</taxon>
        <taxon>Pseudomonadati</taxon>
        <taxon>Planctomycetota</taxon>
        <taxon>Planctomycetia</taxon>
        <taxon>Pirellulales</taxon>
        <taxon>Pirellulaceae</taxon>
        <taxon>Novipirellula</taxon>
    </lineage>
</organism>
<feature type="compositionally biased region" description="Basic and acidic residues" evidence="5">
    <location>
        <begin position="467"/>
        <end position="477"/>
    </location>
</feature>
<dbReference type="InterPro" id="IPR011658">
    <property type="entry name" value="PA14_dom"/>
</dbReference>
<dbReference type="InterPro" id="IPR017850">
    <property type="entry name" value="Alkaline_phosphatase_core_sf"/>
</dbReference>
<dbReference type="Gene3D" id="2.60.40.10">
    <property type="entry name" value="Immunoglobulins"/>
    <property type="match status" value="3"/>
</dbReference>
<evidence type="ECO:0000256" key="4">
    <source>
        <dbReference type="ARBA" id="ARBA00023295"/>
    </source>
</evidence>
<reference evidence="7 8" key="1">
    <citation type="submission" date="2019-02" db="EMBL/GenBank/DDBJ databases">
        <title>Deep-cultivation of Planctomycetes and their phenomic and genomic characterization uncovers novel biology.</title>
        <authorList>
            <person name="Wiegand S."/>
            <person name="Jogler M."/>
            <person name="Boedeker C."/>
            <person name="Pinto D."/>
            <person name="Vollmers J."/>
            <person name="Rivas-Marin E."/>
            <person name="Kohn T."/>
            <person name="Peeters S.H."/>
            <person name="Heuer A."/>
            <person name="Rast P."/>
            <person name="Oberbeckmann S."/>
            <person name="Bunk B."/>
            <person name="Jeske O."/>
            <person name="Meyerdierks A."/>
            <person name="Storesund J.E."/>
            <person name="Kallscheuer N."/>
            <person name="Luecker S."/>
            <person name="Lage O.M."/>
            <person name="Pohl T."/>
            <person name="Merkel B.J."/>
            <person name="Hornburger P."/>
            <person name="Mueller R.-W."/>
            <person name="Bruemmer F."/>
            <person name="Labrenz M."/>
            <person name="Spormann A.M."/>
            <person name="Op Den Camp H."/>
            <person name="Overmann J."/>
            <person name="Amann R."/>
            <person name="Jetten M.S.M."/>
            <person name="Mascher T."/>
            <person name="Medema M.H."/>
            <person name="Devos D.P."/>
            <person name="Kaster A.-K."/>
            <person name="Ovreas L."/>
            <person name="Rohde M."/>
            <person name="Galperin M.Y."/>
            <person name="Jogler C."/>
        </authorList>
    </citation>
    <scope>NUCLEOTIDE SEQUENCE [LARGE SCALE GENOMIC DNA]</scope>
    <source>
        <strain evidence="7 8">Poly41</strain>
    </source>
</reference>
<keyword evidence="8" id="KW-1185">Reference proteome</keyword>
<comment type="similarity">
    <text evidence="2">Belongs to the sulfatase family.</text>
</comment>
<evidence type="ECO:0000256" key="5">
    <source>
        <dbReference type="SAM" id="MobiDB-lite"/>
    </source>
</evidence>
<evidence type="ECO:0000259" key="6">
    <source>
        <dbReference type="PROSITE" id="PS51820"/>
    </source>
</evidence>
<dbReference type="Pfam" id="PF00703">
    <property type="entry name" value="Glyco_hydro_2"/>
    <property type="match status" value="1"/>
</dbReference>
<dbReference type="InterPro" id="IPR040605">
    <property type="entry name" value="Glyco_hydro2_dom5"/>
</dbReference>
<dbReference type="InterPro" id="IPR006101">
    <property type="entry name" value="Glyco_hydro_2"/>
</dbReference>
<dbReference type="Gene3D" id="3.20.20.80">
    <property type="entry name" value="Glycosidases"/>
    <property type="match status" value="1"/>
</dbReference>
<dbReference type="InterPro" id="IPR008979">
    <property type="entry name" value="Galactose-bd-like_sf"/>
</dbReference>
<dbReference type="PROSITE" id="PS00608">
    <property type="entry name" value="GLYCOSYL_HYDROL_F2_2"/>
    <property type="match status" value="1"/>
</dbReference>
<accession>A0A5C6D943</accession>
<dbReference type="SUPFAM" id="SSF49785">
    <property type="entry name" value="Galactose-binding domain-like"/>
    <property type="match status" value="2"/>
</dbReference>
<feature type="region of interest" description="Disordered" evidence="5">
    <location>
        <begin position="457"/>
        <end position="484"/>
    </location>
</feature>
<keyword evidence="3 7" id="KW-0378">Hydrolase</keyword>
<dbReference type="Pfam" id="PF02836">
    <property type="entry name" value="Glyco_hydro_2_C"/>
    <property type="match status" value="1"/>
</dbReference>
<evidence type="ECO:0000256" key="1">
    <source>
        <dbReference type="ARBA" id="ARBA00007401"/>
    </source>
</evidence>
<dbReference type="Pfam" id="PF13290">
    <property type="entry name" value="CHB_HEX_C_1"/>
    <property type="match status" value="1"/>
</dbReference>
<dbReference type="InterPro" id="IPR024607">
    <property type="entry name" value="Sulfatase_CS"/>
</dbReference>
<dbReference type="Pfam" id="PF02837">
    <property type="entry name" value="Glyco_hydro_2_N"/>
    <property type="match status" value="1"/>
</dbReference>